<evidence type="ECO:0000259" key="1">
    <source>
        <dbReference type="Pfam" id="PF10026"/>
    </source>
</evidence>
<comment type="caution">
    <text evidence="2">The sequence shown here is derived from an EMBL/GenBank/DDBJ whole genome shotgun (WGS) entry which is preliminary data.</text>
</comment>
<protein>
    <submittedName>
        <fullName evidence="2">DUF2268 domain-containing protein</fullName>
    </submittedName>
</protein>
<dbReference type="RefSeq" id="WP_249736696.1">
    <property type="nucleotide sequence ID" value="NZ_JAKNCJ010000001.1"/>
</dbReference>
<proteinExistence type="predicted"/>
<dbReference type="Proteomes" id="UP001203761">
    <property type="component" value="Unassembled WGS sequence"/>
</dbReference>
<reference evidence="2" key="1">
    <citation type="submission" date="2022-02" db="EMBL/GenBank/DDBJ databases">
        <authorList>
            <person name="Lee M."/>
            <person name="Kim S.-J."/>
            <person name="Jung M.-Y."/>
        </authorList>
    </citation>
    <scope>NUCLEOTIDE SEQUENCE</scope>
    <source>
        <strain evidence="2">JHP9</strain>
    </source>
</reference>
<accession>A0ABT0QY57</accession>
<dbReference type="EMBL" id="JAKNCJ010000001">
    <property type="protein sequence ID" value="MCL6422601.1"/>
    <property type="molecule type" value="Genomic_DNA"/>
</dbReference>
<sequence>MIRVYLLDAAGHLAPGLAGEVRALAETAAVAVDAQVGIDGADLVLCDYRGLAIPELGVGGYAPSAALAFIALEPWGEHFAQHWRQALPASIAHELHHVRRWQGPGYGPRLADSLVSEGMATLFEAERTGEEPLYARAVPGEDLDRHWQDALPLLEREDQHARFFFGGADLPRWLGYALGTELARRYCREHGVSAAEAVDAPAGEVAKAW</sequence>
<dbReference type="InterPro" id="IPR018728">
    <property type="entry name" value="DUF2268"/>
</dbReference>
<gene>
    <name evidence="2" type="ORF">Bequi_04240</name>
</gene>
<evidence type="ECO:0000313" key="2">
    <source>
        <dbReference type="EMBL" id="MCL6422601.1"/>
    </source>
</evidence>
<evidence type="ECO:0000313" key="3">
    <source>
        <dbReference type="Proteomes" id="UP001203761"/>
    </source>
</evidence>
<feature type="domain" description="DUF2268" evidence="1">
    <location>
        <begin position="83"/>
        <end position="206"/>
    </location>
</feature>
<name>A0ABT0QY57_9MICO</name>
<keyword evidence="3" id="KW-1185">Reference proteome</keyword>
<dbReference type="Pfam" id="PF10026">
    <property type="entry name" value="DUF2268"/>
    <property type="match status" value="1"/>
</dbReference>
<organism evidence="2 3">
    <name type="scientific">Brachybacterium equifaecis</name>
    <dbReference type="NCBI Taxonomy" id="2910770"/>
    <lineage>
        <taxon>Bacteria</taxon>
        <taxon>Bacillati</taxon>
        <taxon>Actinomycetota</taxon>
        <taxon>Actinomycetes</taxon>
        <taxon>Micrococcales</taxon>
        <taxon>Dermabacteraceae</taxon>
        <taxon>Brachybacterium</taxon>
    </lineage>
</organism>